<dbReference type="Pfam" id="PF24626">
    <property type="entry name" value="SH3_Tf2-1"/>
    <property type="match status" value="1"/>
</dbReference>
<organism evidence="2 3">
    <name type="scientific">Cylindrobasidium torrendii FP15055 ss-10</name>
    <dbReference type="NCBI Taxonomy" id="1314674"/>
    <lineage>
        <taxon>Eukaryota</taxon>
        <taxon>Fungi</taxon>
        <taxon>Dikarya</taxon>
        <taxon>Basidiomycota</taxon>
        <taxon>Agaricomycotina</taxon>
        <taxon>Agaricomycetes</taxon>
        <taxon>Agaricomycetidae</taxon>
        <taxon>Agaricales</taxon>
        <taxon>Marasmiineae</taxon>
        <taxon>Physalacriaceae</taxon>
        <taxon>Cylindrobasidium</taxon>
    </lineage>
</organism>
<dbReference type="InterPro" id="IPR056924">
    <property type="entry name" value="SH3_Tf2-1"/>
</dbReference>
<protein>
    <recommendedName>
        <fullName evidence="1">Tf2-1-like SH3-like domain-containing protein</fullName>
    </recommendedName>
</protein>
<dbReference type="STRING" id="1314674.A0A0D7AQU1"/>
<dbReference type="Proteomes" id="UP000054007">
    <property type="component" value="Unassembled WGS sequence"/>
</dbReference>
<dbReference type="AlphaFoldDB" id="A0A0D7AQU1"/>
<feature type="non-terminal residue" evidence="2">
    <location>
        <position position="1"/>
    </location>
</feature>
<sequence>RLAARDAVVHAQELQARAYNKGRKPVRVLEPGDQVLINPHSLELVESKGTGKKLVQRYLGPFEVMERINPMVYRLRLPKEFPM</sequence>
<proteinExistence type="predicted"/>
<evidence type="ECO:0000313" key="3">
    <source>
        <dbReference type="Proteomes" id="UP000054007"/>
    </source>
</evidence>
<keyword evidence="3" id="KW-1185">Reference proteome</keyword>
<accession>A0A0D7AQU1</accession>
<dbReference type="EMBL" id="KN881341">
    <property type="protein sequence ID" value="KIY60703.1"/>
    <property type="molecule type" value="Genomic_DNA"/>
</dbReference>
<reference evidence="2 3" key="1">
    <citation type="journal article" date="2015" name="Fungal Genet. Biol.">
        <title>Evolution of novel wood decay mechanisms in Agaricales revealed by the genome sequences of Fistulina hepatica and Cylindrobasidium torrendii.</title>
        <authorList>
            <person name="Floudas D."/>
            <person name="Held B.W."/>
            <person name="Riley R."/>
            <person name="Nagy L.G."/>
            <person name="Koehler G."/>
            <person name="Ransdell A.S."/>
            <person name="Younus H."/>
            <person name="Chow J."/>
            <person name="Chiniquy J."/>
            <person name="Lipzen A."/>
            <person name="Tritt A."/>
            <person name="Sun H."/>
            <person name="Haridas S."/>
            <person name="LaButti K."/>
            <person name="Ohm R.A."/>
            <person name="Kues U."/>
            <person name="Blanchette R.A."/>
            <person name="Grigoriev I.V."/>
            <person name="Minto R.E."/>
            <person name="Hibbett D.S."/>
        </authorList>
    </citation>
    <scope>NUCLEOTIDE SEQUENCE [LARGE SCALE GENOMIC DNA]</scope>
    <source>
        <strain evidence="2 3">FP15055 ss-10</strain>
    </source>
</reference>
<feature type="domain" description="Tf2-1-like SH3-like" evidence="1">
    <location>
        <begin position="32"/>
        <end position="81"/>
    </location>
</feature>
<evidence type="ECO:0000313" key="2">
    <source>
        <dbReference type="EMBL" id="KIY60703.1"/>
    </source>
</evidence>
<feature type="non-terminal residue" evidence="2">
    <location>
        <position position="83"/>
    </location>
</feature>
<gene>
    <name evidence="2" type="ORF">CYLTODRAFT_322624</name>
</gene>
<name>A0A0D7AQU1_9AGAR</name>
<evidence type="ECO:0000259" key="1">
    <source>
        <dbReference type="Pfam" id="PF24626"/>
    </source>
</evidence>
<dbReference type="OrthoDB" id="3233705at2759"/>